<feature type="binding site" evidence="5">
    <location>
        <position position="182"/>
    </location>
    <ligand>
        <name>a divalent metal cation</name>
        <dbReference type="ChEBI" id="CHEBI:60240"/>
        <label>1</label>
    </ligand>
</feature>
<comment type="function">
    <text evidence="6">Cotranslationally removes the N-terminal methionine from nascent proteins. The N-terminal methionine is often cleaved when the second residue in the primary sequence is small and uncharged (Met-Ala-, Cys, Gly, Pro, Ser, Thr, or Val).</text>
</comment>
<dbReference type="InterPro" id="IPR002467">
    <property type="entry name" value="Pept_M24A_MAP1"/>
</dbReference>
<dbReference type="PANTHER" id="PTHR43330:SF7">
    <property type="entry name" value="METHIONINE AMINOPEPTIDASE 1"/>
    <property type="match status" value="1"/>
</dbReference>
<comment type="similarity">
    <text evidence="5">Belongs to the peptidase M24A family. Methionine aminopeptidase type 1 subfamily.</text>
</comment>
<name>A0A7S3GRI0_9STRA</name>
<dbReference type="HAMAP" id="MF_01974">
    <property type="entry name" value="MetAP_1"/>
    <property type="match status" value="1"/>
</dbReference>
<protein>
    <recommendedName>
        <fullName evidence="6">Methionine aminopeptidase</fullName>
        <ecNumber evidence="6">3.4.11.18</ecNumber>
    </recommendedName>
</protein>
<dbReference type="NCBIfam" id="TIGR00500">
    <property type="entry name" value="met_pdase_I"/>
    <property type="match status" value="1"/>
</dbReference>
<evidence type="ECO:0000256" key="1">
    <source>
        <dbReference type="ARBA" id="ARBA00022438"/>
    </source>
</evidence>
<feature type="binding site" evidence="5">
    <location>
        <position position="165"/>
    </location>
    <ligand>
        <name>substrate</name>
    </ligand>
</feature>
<dbReference type="InterPro" id="IPR036005">
    <property type="entry name" value="Creatinase/aminopeptidase-like"/>
</dbReference>
<feature type="chain" id="PRO_5031304455" description="Methionine aminopeptidase" evidence="7">
    <location>
        <begin position="21"/>
        <end position="347"/>
    </location>
</feature>
<dbReference type="EMBL" id="HBIC01006032">
    <property type="protein sequence ID" value="CAE0274363.1"/>
    <property type="molecule type" value="Transcribed_RNA"/>
</dbReference>
<keyword evidence="2 5" id="KW-0645">Protease</keyword>
<evidence type="ECO:0000256" key="6">
    <source>
        <dbReference type="RuleBase" id="RU003653"/>
    </source>
</evidence>
<feature type="binding site" evidence="5">
    <location>
        <position position="193"/>
    </location>
    <ligand>
        <name>a divalent metal cation</name>
        <dbReference type="ChEBI" id="CHEBI:60240"/>
        <label>1</label>
    </ligand>
</feature>
<feature type="binding site" evidence="5">
    <location>
        <position position="289"/>
    </location>
    <ligand>
        <name>a divalent metal cation</name>
        <dbReference type="ChEBI" id="CHEBI:60240"/>
        <label>2</label>
        <note>catalytic</note>
    </ligand>
</feature>
<evidence type="ECO:0000256" key="4">
    <source>
        <dbReference type="ARBA" id="ARBA00022801"/>
    </source>
</evidence>
<dbReference type="SUPFAM" id="SSF55920">
    <property type="entry name" value="Creatinase/aminopeptidase"/>
    <property type="match status" value="1"/>
</dbReference>
<organism evidence="9">
    <name type="scientific">Spumella elongata</name>
    <dbReference type="NCBI Taxonomy" id="89044"/>
    <lineage>
        <taxon>Eukaryota</taxon>
        <taxon>Sar</taxon>
        <taxon>Stramenopiles</taxon>
        <taxon>Ochrophyta</taxon>
        <taxon>Chrysophyceae</taxon>
        <taxon>Chromulinales</taxon>
        <taxon>Chromulinaceae</taxon>
        <taxon>Spumella</taxon>
    </lineage>
</organism>
<keyword evidence="1 5" id="KW-0031">Aminopeptidase</keyword>
<comment type="cofactor">
    <cofactor evidence="5">
        <name>Co(2+)</name>
        <dbReference type="ChEBI" id="CHEBI:48828"/>
    </cofactor>
    <cofactor evidence="5">
        <name>Zn(2+)</name>
        <dbReference type="ChEBI" id="CHEBI:29105"/>
    </cofactor>
    <cofactor evidence="5">
        <name>Mn(2+)</name>
        <dbReference type="ChEBI" id="CHEBI:29035"/>
    </cofactor>
    <cofactor evidence="5">
        <name>Fe(2+)</name>
        <dbReference type="ChEBI" id="CHEBI:29033"/>
    </cofactor>
    <text evidence="5">Binds 2 divalent metal cations per subunit. Has a high-affinity and a low affinity metal-binding site. The true nature of the physiological cofactor is under debate. The enzyme is active with cobalt, zinc, manganese or divalent iron ions. Most likely, methionine aminopeptidases function as mononuclear Fe(2+)-metalloproteases under physiological conditions, and the catalytically relevant metal-binding site has been assigned to the histidine-containing high-affinity site.</text>
</comment>
<dbReference type="CDD" id="cd01086">
    <property type="entry name" value="MetAP1"/>
    <property type="match status" value="1"/>
</dbReference>
<keyword evidence="3 5" id="KW-0479">Metal-binding</keyword>
<dbReference type="GO" id="GO:0006508">
    <property type="term" value="P:proteolysis"/>
    <property type="evidence" value="ECO:0007669"/>
    <property type="project" value="UniProtKB-KW"/>
</dbReference>
<feature type="binding site" evidence="5">
    <location>
        <position position="263"/>
    </location>
    <ligand>
        <name>substrate</name>
    </ligand>
</feature>
<accession>A0A7S3GRI0</accession>
<dbReference type="Gene3D" id="3.90.230.10">
    <property type="entry name" value="Creatinase/methionine aminopeptidase superfamily"/>
    <property type="match status" value="1"/>
</dbReference>
<dbReference type="PANTHER" id="PTHR43330">
    <property type="entry name" value="METHIONINE AMINOPEPTIDASE"/>
    <property type="match status" value="1"/>
</dbReference>
<keyword evidence="4 5" id="KW-0378">Hydrolase</keyword>
<evidence type="ECO:0000256" key="3">
    <source>
        <dbReference type="ARBA" id="ARBA00022723"/>
    </source>
</evidence>
<dbReference type="GO" id="GO:0070006">
    <property type="term" value="F:metalloaminopeptidase activity"/>
    <property type="evidence" value="ECO:0007669"/>
    <property type="project" value="UniProtKB-UniRule"/>
</dbReference>
<dbReference type="InterPro" id="IPR000994">
    <property type="entry name" value="Pept_M24"/>
</dbReference>
<comment type="catalytic activity">
    <reaction evidence="5 6">
        <text>Release of N-terminal amino acids, preferentially methionine, from peptides and arylamides.</text>
        <dbReference type="EC" id="3.4.11.18"/>
    </reaction>
</comment>
<dbReference type="InterPro" id="IPR001714">
    <property type="entry name" value="Pept_M24_MAP"/>
</dbReference>
<feature type="domain" description="Peptidase M24" evidence="8">
    <location>
        <begin position="100"/>
        <end position="327"/>
    </location>
</feature>
<dbReference type="GO" id="GO:0005829">
    <property type="term" value="C:cytosol"/>
    <property type="evidence" value="ECO:0007669"/>
    <property type="project" value="TreeGrafter"/>
</dbReference>
<evidence type="ECO:0000256" key="2">
    <source>
        <dbReference type="ARBA" id="ARBA00022670"/>
    </source>
</evidence>
<feature type="binding site" evidence="5">
    <location>
        <position position="256"/>
    </location>
    <ligand>
        <name>a divalent metal cation</name>
        <dbReference type="ChEBI" id="CHEBI:60240"/>
        <label>2</label>
        <note>catalytic</note>
    </ligand>
</feature>
<evidence type="ECO:0000256" key="5">
    <source>
        <dbReference type="HAMAP-Rule" id="MF_03174"/>
    </source>
</evidence>
<dbReference type="EC" id="3.4.11.18" evidence="6"/>
<dbReference type="AlphaFoldDB" id="A0A7S3GRI0"/>
<dbReference type="GO" id="GO:0046872">
    <property type="term" value="F:metal ion binding"/>
    <property type="evidence" value="ECO:0007669"/>
    <property type="project" value="UniProtKB-UniRule"/>
</dbReference>
<evidence type="ECO:0000259" key="8">
    <source>
        <dbReference type="Pfam" id="PF00557"/>
    </source>
</evidence>
<gene>
    <name evidence="9" type="ORF">SELO1098_LOCUS3190</name>
</gene>
<feature type="binding site" evidence="5">
    <location>
        <position position="193"/>
    </location>
    <ligand>
        <name>a divalent metal cation</name>
        <dbReference type="ChEBI" id="CHEBI:60240"/>
        <label>2</label>
        <note>catalytic</note>
    </ligand>
</feature>
<sequence length="347" mass="38307">MMLRTICCIILVLLLISVLSESFRAAKMGRKGVFSMLARGLKSPAEFQYSGKLRPGTISPGLLVPAHIQRPDYALTGIPSAKGSLFMSTIITQTPEDIARMRVAGRHAREVLDAAVRMVRPGITTEDIDNLVHAETIARNCYPSPLNYNRYPKSCCTSLNEVICHGIPDTTVLKNGDIINIDVTVFHDGVHGDCSETVFVGEPEERVRELVTTTFDSFKAAIAICKPGVPYNAIGAVIEDIIKPKGFSSVKKFCGHGIGRAFHDYPNVLHYRNNERLGTMAEGHTFTIEPMICMGTRESITWEDEWTATTADGKYSAQFEHTLLITKDGVEELTGKLPTSPKYAWEK</sequence>
<dbReference type="PROSITE" id="PS00680">
    <property type="entry name" value="MAP_1"/>
    <property type="match status" value="1"/>
</dbReference>
<evidence type="ECO:0000313" key="9">
    <source>
        <dbReference type="EMBL" id="CAE0274363.1"/>
    </source>
</evidence>
<evidence type="ECO:0000256" key="7">
    <source>
        <dbReference type="SAM" id="SignalP"/>
    </source>
</evidence>
<dbReference type="PRINTS" id="PR00599">
    <property type="entry name" value="MAPEPTIDASE"/>
</dbReference>
<proteinExistence type="inferred from homology"/>
<feature type="binding site" evidence="5">
    <location>
        <position position="320"/>
    </location>
    <ligand>
        <name>a divalent metal cation</name>
        <dbReference type="ChEBI" id="CHEBI:60240"/>
        <label>2</label>
        <note>catalytic</note>
    </ligand>
</feature>
<reference evidence="9" key="1">
    <citation type="submission" date="2021-01" db="EMBL/GenBank/DDBJ databases">
        <authorList>
            <person name="Corre E."/>
            <person name="Pelletier E."/>
            <person name="Niang G."/>
            <person name="Scheremetjew M."/>
            <person name="Finn R."/>
            <person name="Kale V."/>
            <person name="Holt S."/>
            <person name="Cochrane G."/>
            <person name="Meng A."/>
            <person name="Brown T."/>
            <person name="Cohen L."/>
        </authorList>
    </citation>
    <scope>NUCLEOTIDE SEQUENCE</scope>
    <source>
        <strain evidence="9">CCAP 955/1</strain>
    </source>
</reference>
<feature type="signal peptide" evidence="7">
    <location>
        <begin position="1"/>
        <end position="20"/>
    </location>
</feature>
<keyword evidence="7" id="KW-0732">Signal</keyword>
<dbReference type="GO" id="GO:0004239">
    <property type="term" value="F:initiator methionyl aminopeptidase activity"/>
    <property type="evidence" value="ECO:0007669"/>
    <property type="project" value="UniProtKB-UniRule"/>
</dbReference>
<dbReference type="Pfam" id="PF00557">
    <property type="entry name" value="Peptidase_M24"/>
    <property type="match status" value="1"/>
</dbReference>
<feature type="binding site" evidence="5">
    <location>
        <position position="320"/>
    </location>
    <ligand>
        <name>a divalent metal cation</name>
        <dbReference type="ChEBI" id="CHEBI:60240"/>
        <label>1</label>
    </ligand>
</feature>